<protein>
    <submittedName>
        <fullName evidence="1">Uncharacterized protein</fullName>
    </submittedName>
</protein>
<dbReference type="AlphaFoldDB" id="A0A5B7E6N2"/>
<sequence>MSNLREKVRIPGQEFPTSCPCSCLFVAQVTRDKRTHMETTITVAFVVFPIHEKKKYVIFLRHWNCT</sequence>
<name>A0A5B7E6N2_PORTR</name>
<accession>A0A5B7E6N2</accession>
<gene>
    <name evidence="1" type="ORF">E2C01_022065</name>
</gene>
<reference evidence="1 2" key="1">
    <citation type="submission" date="2019-05" db="EMBL/GenBank/DDBJ databases">
        <title>Another draft genome of Portunus trituberculatus and its Hox gene families provides insights of decapod evolution.</title>
        <authorList>
            <person name="Jeong J.-H."/>
            <person name="Song I."/>
            <person name="Kim S."/>
            <person name="Choi T."/>
            <person name="Kim D."/>
            <person name="Ryu S."/>
            <person name="Kim W."/>
        </authorList>
    </citation>
    <scope>NUCLEOTIDE SEQUENCE [LARGE SCALE GENOMIC DNA]</scope>
    <source>
        <tissue evidence="1">Muscle</tissue>
    </source>
</reference>
<evidence type="ECO:0000313" key="1">
    <source>
        <dbReference type="EMBL" id="MPC28853.1"/>
    </source>
</evidence>
<evidence type="ECO:0000313" key="2">
    <source>
        <dbReference type="Proteomes" id="UP000324222"/>
    </source>
</evidence>
<dbReference type="EMBL" id="VSRR010001979">
    <property type="protein sequence ID" value="MPC28853.1"/>
    <property type="molecule type" value="Genomic_DNA"/>
</dbReference>
<keyword evidence="2" id="KW-1185">Reference proteome</keyword>
<dbReference type="Proteomes" id="UP000324222">
    <property type="component" value="Unassembled WGS sequence"/>
</dbReference>
<organism evidence="1 2">
    <name type="scientific">Portunus trituberculatus</name>
    <name type="common">Swimming crab</name>
    <name type="synonym">Neptunus trituberculatus</name>
    <dbReference type="NCBI Taxonomy" id="210409"/>
    <lineage>
        <taxon>Eukaryota</taxon>
        <taxon>Metazoa</taxon>
        <taxon>Ecdysozoa</taxon>
        <taxon>Arthropoda</taxon>
        <taxon>Crustacea</taxon>
        <taxon>Multicrustacea</taxon>
        <taxon>Malacostraca</taxon>
        <taxon>Eumalacostraca</taxon>
        <taxon>Eucarida</taxon>
        <taxon>Decapoda</taxon>
        <taxon>Pleocyemata</taxon>
        <taxon>Brachyura</taxon>
        <taxon>Eubrachyura</taxon>
        <taxon>Portunoidea</taxon>
        <taxon>Portunidae</taxon>
        <taxon>Portuninae</taxon>
        <taxon>Portunus</taxon>
    </lineage>
</organism>
<proteinExistence type="predicted"/>
<comment type="caution">
    <text evidence="1">The sequence shown here is derived from an EMBL/GenBank/DDBJ whole genome shotgun (WGS) entry which is preliminary data.</text>
</comment>